<dbReference type="Gramene" id="KGN48467">
    <property type="protein sequence ID" value="KGN48467"/>
    <property type="gene ID" value="Csa_6G488370"/>
</dbReference>
<evidence type="ECO:0000313" key="1">
    <source>
        <dbReference type="EMBL" id="KGN48467.1"/>
    </source>
</evidence>
<reference evidence="1 2" key="1">
    <citation type="journal article" date="2009" name="Nat. Genet.">
        <title>The genome of the cucumber, Cucumis sativus L.</title>
        <authorList>
            <person name="Huang S."/>
            <person name="Li R."/>
            <person name="Zhang Z."/>
            <person name="Li L."/>
            <person name="Gu X."/>
            <person name="Fan W."/>
            <person name="Lucas W.J."/>
            <person name="Wang X."/>
            <person name="Xie B."/>
            <person name="Ni P."/>
            <person name="Ren Y."/>
            <person name="Zhu H."/>
            <person name="Li J."/>
            <person name="Lin K."/>
            <person name="Jin W."/>
            <person name="Fei Z."/>
            <person name="Li G."/>
            <person name="Staub J."/>
            <person name="Kilian A."/>
            <person name="van der Vossen E.A."/>
            <person name="Wu Y."/>
            <person name="Guo J."/>
            <person name="He J."/>
            <person name="Jia Z."/>
            <person name="Ren Y."/>
            <person name="Tian G."/>
            <person name="Lu Y."/>
            <person name="Ruan J."/>
            <person name="Qian W."/>
            <person name="Wang M."/>
            <person name="Huang Q."/>
            <person name="Li B."/>
            <person name="Xuan Z."/>
            <person name="Cao J."/>
            <person name="Asan"/>
            <person name="Wu Z."/>
            <person name="Zhang J."/>
            <person name="Cai Q."/>
            <person name="Bai Y."/>
            <person name="Zhao B."/>
            <person name="Han Y."/>
            <person name="Li Y."/>
            <person name="Li X."/>
            <person name="Wang S."/>
            <person name="Shi Q."/>
            <person name="Liu S."/>
            <person name="Cho W.K."/>
            <person name="Kim J.Y."/>
            <person name="Xu Y."/>
            <person name="Heller-Uszynska K."/>
            <person name="Miao H."/>
            <person name="Cheng Z."/>
            <person name="Zhang S."/>
            <person name="Wu J."/>
            <person name="Yang Y."/>
            <person name="Kang H."/>
            <person name="Li M."/>
            <person name="Liang H."/>
            <person name="Ren X."/>
            <person name="Shi Z."/>
            <person name="Wen M."/>
            <person name="Jian M."/>
            <person name="Yang H."/>
            <person name="Zhang G."/>
            <person name="Yang Z."/>
            <person name="Chen R."/>
            <person name="Liu S."/>
            <person name="Li J."/>
            <person name="Ma L."/>
            <person name="Liu H."/>
            <person name="Zhou Y."/>
            <person name="Zhao J."/>
            <person name="Fang X."/>
            <person name="Li G."/>
            <person name="Fang L."/>
            <person name="Li Y."/>
            <person name="Liu D."/>
            <person name="Zheng H."/>
            <person name="Zhang Y."/>
            <person name="Qin N."/>
            <person name="Li Z."/>
            <person name="Yang G."/>
            <person name="Yang S."/>
            <person name="Bolund L."/>
            <person name="Kristiansen K."/>
            <person name="Zheng H."/>
            <person name="Li S."/>
            <person name="Zhang X."/>
            <person name="Yang H."/>
            <person name="Wang J."/>
            <person name="Sun R."/>
            <person name="Zhang B."/>
            <person name="Jiang S."/>
            <person name="Wang J."/>
            <person name="Du Y."/>
            <person name="Li S."/>
        </authorList>
    </citation>
    <scope>NUCLEOTIDE SEQUENCE [LARGE SCALE GENOMIC DNA]</scope>
    <source>
        <strain evidence="2">cv. 9930</strain>
    </source>
</reference>
<reference evidence="1 2" key="3">
    <citation type="journal article" date="2010" name="BMC Genomics">
        <title>Transcriptome sequencing and comparative analysis of cucumber flowers with different sex types.</title>
        <authorList>
            <person name="Guo S."/>
            <person name="Zheng Y."/>
            <person name="Joung J.G."/>
            <person name="Liu S."/>
            <person name="Zhang Z."/>
            <person name="Crasta O.R."/>
            <person name="Sobral B.W."/>
            <person name="Xu Y."/>
            <person name="Huang S."/>
            <person name="Fei Z."/>
        </authorList>
    </citation>
    <scope>NUCLEOTIDE SEQUENCE [LARGE SCALE GENOMIC DNA]</scope>
    <source>
        <strain evidence="2">cv. 9930</strain>
    </source>
</reference>
<proteinExistence type="predicted"/>
<gene>
    <name evidence="1" type="ORF">Csa_6G488370</name>
</gene>
<reference evidence="1 2" key="4">
    <citation type="journal article" date="2011" name="BMC Genomics">
        <title>RNA-Seq improves annotation of protein-coding genes in the cucumber genome.</title>
        <authorList>
            <person name="Li Z."/>
            <person name="Zhang Z."/>
            <person name="Yan P."/>
            <person name="Huang S."/>
            <person name="Fei Z."/>
            <person name="Lin K."/>
        </authorList>
    </citation>
    <scope>NUCLEOTIDE SEQUENCE [LARGE SCALE GENOMIC DNA]</scope>
    <source>
        <strain evidence="2">cv. 9930</strain>
    </source>
</reference>
<dbReference type="Proteomes" id="UP000029981">
    <property type="component" value="Chromosome 6"/>
</dbReference>
<reference evidence="1 2" key="2">
    <citation type="journal article" date="2009" name="PLoS ONE">
        <title>An integrated genetic and cytogenetic map of the cucumber genome.</title>
        <authorList>
            <person name="Ren Y."/>
            <person name="Zhang Z."/>
            <person name="Liu J."/>
            <person name="Staub J.E."/>
            <person name="Han Y."/>
            <person name="Cheng Z."/>
            <person name="Li X."/>
            <person name="Lu J."/>
            <person name="Miao H."/>
            <person name="Kang H."/>
            <person name="Xie B."/>
            <person name="Gu X."/>
            <person name="Wang X."/>
            <person name="Du Y."/>
            <person name="Jin W."/>
            <person name="Huang S."/>
        </authorList>
    </citation>
    <scope>NUCLEOTIDE SEQUENCE [LARGE SCALE GENOMIC DNA]</scope>
    <source>
        <strain evidence="2">cv. 9930</strain>
    </source>
</reference>
<dbReference type="AlphaFoldDB" id="A0A0A0KJC1"/>
<dbReference type="EMBL" id="CM002927">
    <property type="protein sequence ID" value="KGN48467.1"/>
    <property type="molecule type" value="Genomic_DNA"/>
</dbReference>
<name>A0A0A0KJC1_CUCSA</name>
<accession>A0A0A0KJC1</accession>
<sequence length="64" mass="7146">MYVLLVYNVELWIASKGSKEYGESFLGAMWSVNPASSNPQKALKMYVGNTLPNIYRWGCTAPSL</sequence>
<organism evidence="1 2">
    <name type="scientific">Cucumis sativus</name>
    <name type="common">Cucumber</name>
    <dbReference type="NCBI Taxonomy" id="3659"/>
    <lineage>
        <taxon>Eukaryota</taxon>
        <taxon>Viridiplantae</taxon>
        <taxon>Streptophyta</taxon>
        <taxon>Embryophyta</taxon>
        <taxon>Tracheophyta</taxon>
        <taxon>Spermatophyta</taxon>
        <taxon>Magnoliopsida</taxon>
        <taxon>eudicotyledons</taxon>
        <taxon>Gunneridae</taxon>
        <taxon>Pentapetalae</taxon>
        <taxon>rosids</taxon>
        <taxon>fabids</taxon>
        <taxon>Cucurbitales</taxon>
        <taxon>Cucurbitaceae</taxon>
        <taxon>Benincaseae</taxon>
        <taxon>Cucumis</taxon>
    </lineage>
</organism>
<keyword evidence="2" id="KW-1185">Reference proteome</keyword>
<protein>
    <submittedName>
        <fullName evidence="1">Uncharacterized protein</fullName>
    </submittedName>
</protein>
<evidence type="ECO:0000313" key="2">
    <source>
        <dbReference type="Proteomes" id="UP000029981"/>
    </source>
</evidence>